<accession>A0A511ZCB6</accession>
<evidence type="ECO:0008006" key="3">
    <source>
        <dbReference type="Google" id="ProtNLM"/>
    </source>
</evidence>
<dbReference type="OrthoDB" id="2969457at2"/>
<dbReference type="Proteomes" id="UP000321901">
    <property type="component" value="Unassembled WGS sequence"/>
</dbReference>
<dbReference type="AlphaFoldDB" id="A0A511ZCB6"/>
<dbReference type="Gene3D" id="3.90.20.10">
    <property type="match status" value="1"/>
</dbReference>
<sequence>MEQETMLKEILNALKLHAEHIDKKFEQVDKRFEQIDNRFEQVDKRFDRLEMKVDGVRLDLTDTQKTTNFLLGKIAHHEEKFLELPQQHQ</sequence>
<keyword evidence="2" id="KW-1185">Reference proteome</keyword>
<name>A0A511ZCB6_9BACL</name>
<organism evidence="1 2">
    <name type="scientific">Sporosarcina luteola</name>
    <dbReference type="NCBI Taxonomy" id="582850"/>
    <lineage>
        <taxon>Bacteria</taxon>
        <taxon>Bacillati</taxon>
        <taxon>Bacillota</taxon>
        <taxon>Bacilli</taxon>
        <taxon>Bacillales</taxon>
        <taxon>Caryophanaceae</taxon>
        <taxon>Sporosarcina</taxon>
    </lineage>
</organism>
<evidence type="ECO:0000313" key="2">
    <source>
        <dbReference type="Proteomes" id="UP000321901"/>
    </source>
</evidence>
<evidence type="ECO:0000313" key="1">
    <source>
        <dbReference type="EMBL" id="GEN85072.1"/>
    </source>
</evidence>
<proteinExistence type="predicted"/>
<comment type="caution">
    <text evidence="1">The sequence shown here is derived from an EMBL/GenBank/DDBJ whole genome shotgun (WGS) entry which is preliminary data.</text>
</comment>
<gene>
    <name evidence="1" type="ORF">SLU01_33840</name>
</gene>
<reference evidence="1 2" key="1">
    <citation type="submission" date="2019-07" db="EMBL/GenBank/DDBJ databases">
        <title>Whole genome shotgun sequence of Sporosarcina luteola NBRC 105378.</title>
        <authorList>
            <person name="Hosoyama A."/>
            <person name="Uohara A."/>
            <person name="Ohji S."/>
            <person name="Ichikawa N."/>
        </authorList>
    </citation>
    <scope>NUCLEOTIDE SEQUENCE [LARGE SCALE GENOMIC DNA]</scope>
    <source>
        <strain evidence="1 2">NBRC 105378</strain>
    </source>
</reference>
<protein>
    <recommendedName>
        <fullName evidence="3">t-SNARE coiled-coil homology domain-containing protein</fullName>
    </recommendedName>
</protein>
<dbReference type="EMBL" id="BJYL01000058">
    <property type="protein sequence ID" value="GEN85072.1"/>
    <property type="molecule type" value="Genomic_DNA"/>
</dbReference>
<dbReference type="RefSeq" id="WP_147060520.1">
    <property type="nucleotide sequence ID" value="NZ_BJYL01000058.1"/>
</dbReference>